<evidence type="ECO:0000313" key="2">
    <source>
        <dbReference type="EMBL" id="MBB5889800.1"/>
    </source>
</evidence>
<accession>A0A7W9KBY4</accession>
<dbReference type="GO" id="GO:0016787">
    <property type="term" value="F:hydrolase activity"/>
    <property type="evidence" value="ECO:0007669"/>
    <property type="project" value="UniProtKB-KW"/>
</dbReference>
<proteinExistence type="predicted"/>
<keyword evidence="3" id="KW-1185">Reference proteome</keyword>
<keyword evidence="2" id="KW-0378">Hydrolase</keyword>
<gene>
    <name evidence="2" type="ORF">BJ998_000996</name>
</gene>
<feature type="compositionally biased region" description="Basic residues" evidence="1">
    <location>
        <begin position="145"/>
        <end position="154"/>
    </location>
</feature>
<dbReference type="RefSeq" id="WP_184858869.1">
    <property type="nucleotide sequence ID" value="NZ_JACHIR010000001.1"/>
</dbReference>
<feature type="region of interest" description="Disordered" evidence="1">
    <location>
        <begin position="121"/>
        <end position="154"/>
    </location>
</feature>
<protein>
    <submittedName>
        <fullName evidence="2">Rhamnogalacturonyl hydrolase YesR</fullName>
    </submittedName>
</protein>
<evidence type="ECO:0000313" key="3">
    <source>
        <dbReference type="Proteomes" id="UP000585638"/>
    </source>
</evidence>
<organism evidence="2 3">
    <name type="scientific">Kutzneria kofuensis</name>
    <dbReference type="NCBI Taxonomy" id="103725"/>
    <lineage>
        <taxon>Bacteria</taxon>
        <taxon>Bacillati</taxon>
        <taxon>Actinomycetota</taxon>
        <taxon>Actinomycetes</taxon>
        <taxon>Pseudonocardiales</taxon>
        <taxon>Pseudonocardiaceae</taxon>
        <taxon>Kutzneria</taxon>
    </lineage>
</organism>
<comment type="caution">
    <text evidence="2">The sequence shown here is derived from an EMBL/GenBank/DDBJ whole genome shotgun (WGS) entry which is preliminary data.</text>
</comment>
<sequence>MPGVLRAHDVLAKLDIDTFVGGHVHRLGTPKDIRDSRDFTYDLWNTTNRVVGRTRLADYTSQVEPGNSWAGFQLYYDAIADQVEPEIVQRWADKLGGVDVFTRDNVVTIAVSLLLDAPKDINCPAPRRPAPPRRSGAGTRSRGASGHRVRRVGR</sequence>
<feature type="compositionally biased region" description="Low complexity" evidence="1">
    <location>
        <begin position="133"/>
        <end position="144"/>
    </location>
</feature>
<dbReference type="EMBL" id="JACHIR010000001">
    <property type="protein sequence ID" value="MBB5889800.1"/>
    <property type="molecule type" value="Genomic_DNA"/>
</dbReference>
<name>A0A7W9KBY4_9PSEU</name>
<evidence type="ECO:0000256" key="1">
    <source>
        <dbReference type="SAM" id="MobiDB-lite"/>
    </source>
</evidence>
<reference evidence="2 3" key="1">
    <citation type="submission" date="2020-08" db="EMBL/GenBank/DDBJ databases">
        <title>Sequencing the genomes of 1000 actinobacteria strains.</title>
        <authorList>
            <person name="Klenk H.-P."/>
        </authorList>
    </citation>
    <scope>NUCLEOTIDE SEQUENCE [LARGE SCALE GENOMIC DNA]</scope>
    <source>
        <strain evidence="2 3">DSM 43851</strain>
    </source>
</reference>
<dbReference type="Proteomes" id="UP000585638">
    <property type="component" value="Unassembled WGS sequence"/>
</dbReference>
<dbReference type="AlphaFoldDB" id="A0A7W9KBY4"/>